<sequence>MADGWPISSDVLGKAIGLSAELTQTEQEELEFFAATVCSLIDRATGRHIEEFRHETSDGTLPPEFTMSAREWGKLMWNQTKGGTNARGQSADPSAPAGVGMPAKVAVWLAPYPPRLFYGDRS</sequence>
<accession>A0A7W5CIC4</accession>
<comment type="caution">
    <text evidence="1">The sequence shown here is derived from an EMBL/GenBank/DDBJ whole genome shotgun (WGS) entry which is preliminary data.</text>
</comment>
<evidence type="ECO:0008006" key="3">
    <source>
        <dbReference type="Google" id="ProtNLM"/>
    </source>
</evidence>
<reference evidence="1 2" key="1">
    <citation type="submission" date="2020-08" db="EMBL/GenBank/DDBJ databases">
        <title>Genomic Encyclopedia of Type Strains, Phase III (KMG-III): the genomes of soil and plant-associated and newly described type strains.</title>
        <authorList>
            <person name="Whitman W."/>
        </authorList>
    </citation>
    <scope>NUCLEOTIDE SEQUENCE [LARGE SCALE GENOMIC DNA]</scope>
    <source>
        <strain evidence="1 2">CECT 8356</strain>
    </source>
</reference>
<dbReference type="EMBL" id="JACHXY010000002">
    <property type="protein sequence ID" value="MBB3158196.1"/>
    <property type="molecule type" value="Genomic_DNA"/>
</dbReference>
<organism evidence="1 2">
    <name type="scientific">Microbacterium proteolyticum</name>
    <dbReference type="NCBI Taxonomy" id="1572644"/>
    <lineage>
        <taxon>Bacteria</taxon>
        <taxon>Bacillati</taxon>
        <taxon>Actinomycetota</taxon>
        <taxon>Actinomycetes</taxon>
        <taxon>Micrococcales</taxon>
        <taxon>Microbacteriaceae</taxon>
        <taxon>Microbacterium</taxon>
    </lineage>
</organism>
<gene>
    <name evidence="1" type="ORF">FHS07_001892</name>
</gene>
<proteinExistence type="predicted"/>
<dbReference type="Proteomes" id="UP000543579">
    <property type="component" value="Unassembled WGS sequence"/>
</dbReference>
<evidence type="ECO:0000313" key="2">
    <source>
        <dbReference type="Proteomes" id="UP000543579"/>
    </source>
</evidence>
<dbReference type="RefSeq" id="WP_183419654.1">
    <property type="nucleotide sequence ID" value="NZ_JACHXY010000002.1"/>
</dbReference>
<evidence type="ECO:0000313" key="1">
    <source>
        <dbReference type="EMBL" id="MBB3158196.1"/>
    </source>
</evidence>
<protein>
    <recommendedName>
        <fullName evidence="3">Phage gp6-like head-tail connector protein</fullName>
    </recommendedName>
</protein>
<dbReference type="AlphaFoldDB" id="A0A7W5CIC4"/>
<name>A0A7W5CIC4_9MICO</name>